<feature type="transmembrane region" description="Helical" evidence="5">
    <location>
        <begin position="126"/>
        <end position="144"/>
    </location>
</feature>
<feature type="transmembrane region" description="Helical" evidence="5">
    <location>
        <begin position="240"/>
        <end position="259"/>
    </location>
</feature>
<dbReference type="Pfam" id="PF01699">
    <property type="entry name" value="Na_Ca_ex"/>
    <property type="match status" value="2"/>
</dbReference>
<dbReference type="PANTHER" id="PTHR10846:SF8">
    <property type="entry name" value="INNER MEMBRANE PROTEIN YRBG"/>
    <property type="match status" value="1"/>
</dbReference>
<feature type="transmembrane region" description="Helical" evidence="5">
    <location>
        <begin position="205"/>
        <end position="228"/>
    </location>
</feature>
<feature type="domain" description="Sodium/calcium exchanger membrane region" evidence="6">
    <location>
        <begin position="170"/>
        <end position="321"/>
    </location>
</feature>
<feature type="transmembrane region" description="Helical" evidence="5">
    <location>
        <begin position="6"/>
        <end position="27"/>
    </location>
</feature>
<feature type="transmembrane region" description="Helical" evidence="5">
    <location>
        <begin position="171"/>
        <end position="193"/>
    </location>
</feature>
<sequence>MLLAAAAILVGFIILIWSADLFVAGAASIAENLGMSPIIIGLTIVSLGTSAPEILVSLTAAMSDAGDLAIGNAIGSNIANIGLVLGITVLVAPMMVHESCMKKEMPVLLLVTFGAGMLLIDRELSNLDAGLMIGALALIIVYMVRSQQKDAVLLEEAEEEYLHHLSPLRAWLTFALGLILLIASSRMLVWGAVTIAETLGVSELVIGLTIVAIGTSLPELAATIASALRGHTEIALGNVIGSNLFNLLAVMAIPGIVGPESLERAVITRDYPTMTFLTVFLALAIFISRKRSASKQGHSYVGRTVGMLLVSFYAGYYYWLYLSL</sequence>
<dbReference type="GO" id="GO:0005886">
    <property type="term" value="C:plasma membrane"/>
    <property type="evidence" value="ECO:0007669"/>
    <property type="project" value="TreeGrafter"/>
</dbReference>
<evidence type="ECO:0000313" key="7">
    <source>
        <dbReference type="EMBL" id="TDG14764.1"/>
    </source>
</evidence>
<feature type="transmembrane region" description="Helical" evidence="5">
    <location>
        <begin position="271"/>
        <end position="288"/>
    </location>
</feature>
<evidence type="ECO:0000256" key="1">
    <source>
        <dbReference type="ARBA" id="ARBA00004141"/>
    </source>
</evidence>
<dbReference type="PANTHER" id="PTHR10846">
    <property type="entry name" value="SODIUM/POTASSIUM/CALCIUM EXCHANGER"/>
    <property type="match status" value="1"/>
</dbReference>
<dbReference type="GO" id="GO:0008273">
    <property type="term" value="F:calcium, potassium:sodium antiporter activity"/>
    <property type="evidence" value="ECO:0007669"/>
    <property type="project" value="TreeGrafter"/>
</dbReference>
<proteinExistence type="predicted"/>
<keyword evidence="8" id="KW-1185">Reference proteome</keyword>
<keyword evidence="2 5" id="KW-0812">Transmembrane</keyword>
<dbReference type="Gene3D" id="1.20.1420.30">
    <property type="entry name" value="NCX, central ion-binding region"/>
    <property type="match status" value="1"/>
</dbReference>
<keyword evidence="4 5" id="KW-0472">Membrane</keyword>
<evidence type="ECO:0000256" key="2">
    <source>
        <dbReference type="ARBA" id="ARBA00022692"/>
    </source>
</evidence>
<dbReference type="GO" id="GO:0005262">
    <property type="term" value="F:calcium channel activity"/>
    <property type="evidence" value="ECO:0007669"/>
    <property type="project" value="TreeGrafter"/>
</dbReference>
<dbReference type="NCBIfam" id="TIGR00367">
    <property type="entry name" value="calcium/sodium antiporter"/>
    <property type="match status" value="1"/>
</dbReference>
<protein>
    <submittedName>
        <fullName evidence="7">Calcium/sodium antiporter</fullName>
    </submittedName>
</protein>
<reference evidence="7 8" key="1">
    <citation type="submission" date="2019-03" db="EMBL/GenBank/DDBJ databases">
        <title>Seongchinamella monodicae gen. nov., sp. nov., a novel member of the Gammaproteobacteria isolated from a tidal mudflat of beach.</title>
        <authorList>
            <person name="Yang H.G."/>
            <person name="Kang J.W."/>
            <person name="Lee S.D."/>
        </authorList>
    </citation>
    <scope>NUCLEOTIDE SEQUENCE [LARGE SCALE GENOMIC DNA]</scope>
    <source>
        <strain evidence="7 8">GH4-78</strain>
    </source>
</reference>
<dbReference type="EMBL" id="SMSE01000001">
    <property type="protein sequence ID" value="TDG14764.1"/>
    <property type="molecule type" value="Genomic_DNA"/>
</dbReference>
<feature type="transmembrane region" description="Helical" evidence="5">
    <location>
        <begin position="39"/>
        <end position="62"/>
    </location>
</feature>
<accession>A0A4R5LTR7</accession>
<comment type="subcellular location">
    <subcellularLocation>
        <location evidence="1">Membrane</location>
        <topology evidence="1">Multi-pass membrane protein</topology>
    </subcellularLocation>
</comment>
<dbReference type="InterPro" id="IPR004481">
    <property type="entry name" value="K/Na/Ca-exchanger"/>
</dbReference>
<gene>
    <name evidence="7" type="ORF">E2F43_00540</name>
</gene>
<feature type="domain" description="Sodium/calcium exchanger membrane region" evidence="6">
    <location>
        <begin position="4"/>
        <end position="143"/>
    </location>
</feature>
<dbReference type="InterPro" id="IPR004837">
    <property type="entry name" value="NaCa_Exmemb"/>
</dbReference>
<dbReference type="OrthoDB" id="9794225at2"/>
<dbReference type="InterPro" id="IPR044880">
    <property type="entry name" value="NCX_ion-bd_dom_sf"/>
</dbReference>
<dbReference type="Gene3D" id="6.10.280.80">
    <property type="entry name" value="NCX, peripheral helical region"/>
    <property type="match status" value="1"/>
</dbReference>
<feature type="transmembrane region" description="Helical" evidence="5">
    <location>
        <begin position="300"/>
        <end position="319"/>
    </location>
</feature>
<name>A0A4R5LTR7_9GAMM</name>
<dbReference type="Proteomes" id="UP000295554">
    <property type="component" value="Unassembled WGS sequence"/>
</dbReference>
<evidence type="ECO:0000256" key="5">
    <source>
        <dbReference type="SAM" id="Phobius"/>
    </source>
</evidence>
<keyword evidence="3 5" id="KW-1133">Transmembrane helix</keyword>
<evidence type="ECO:0000313" key="8">
    <source>
        <dbReference type="Proteomes" id="UP000295554"/>
    </source>
</evidence>
<evidence type="ECO:0000256" key="3">
    <source>
        <dbReference type="ARBA" id="ARBA00022989"/>
    </source>
</evidence>
<dbReference type="GO" id="GO:0006874">
    <property type="term" value="P:intracellular calcium ion homeostasis"/>
    <property type="evidence" value="ECO:0007669"/>
    <property type="project" value="TreeGrafter"/>
</dbReference>
<feature type="transmembrane region" description="Helical" evidence="5">
    <location>
        <begin position="68"/>
        <end position="92"/>
    </location>
</feature>
<evidence type="ECO:0000256" key="4">
    <source>
        <dbReference type="ARBA" id="ARBA00023136"/>
    </source>
</evidence>
<organism evidence="7 8">
    <name type="scientific">Seongchinamella unica</name>
    <dbReference type="NCBI Taxonomy" id="2547392"/>
    <lineage>
        <taxon>Bacteria</taxon>
        <taxon>Pseudomonadati</taxon>
        <taxon>Pseudomonadota</taxon>
        <taxon>Gammaproteobacteria</taxon>
        <taxon>Cellvibrionales</taxon>
        <taxon>Halieaceae</taxon>
        <taxon>Seongchinamella</taxon>
    </lineage>
</organism>
<dbReference type="AlphaFoldDB" id="A0A4R5LTR7"/>
<evidence type="ECO:0000259" key="6">
    <source>
        <dbReference type="Pfam" id="PF01699"/>
    </source>
</evidence>
<comment type="caution">
    <text evidence="7">The sequence shown here is derived from an EMBL/GenBank/DDBJ whole genome shotgun (WGS) entry which is preliminary data.</text>
</comment>
<dbReference type="RefSeq" id="WP_133208929.1">
    <property type="nucleotide sequence ID" value="NZ_SMSE01000001.1"/>
</dbReference>